<evidence type="ECO:0008006" key="3">
    <source>
        <dbReference type="Google" id="ProtNLM"/>
    </source>
</evidence>
<dbReference type="KEGG" id="tcu:Tcur_0809"/>
<evidence type="ECO:0000313" key="1">
    <source>
        <dbReference type="EMBL" id="ACY96399.1"/>
    </source>
</evidence>
<evidence type="ECO:0000313" key="2">
    <source>
        <dbReference type="Proteomes" id="UP000001918"/>
    </source>
</evidence>
<name>D1A5N9_THECD</name>
<accession>D1A5N9</accession>
<proteinExistence type="predicted"/>
<gene>
    <name evidence="1" type="ordered locus">Tcur_0809</name>
</gene>
<organism evidence="1 2">
    <name type="scientific">Thermomonospora curvata (strain ATCC 19995 / DSM 43183 / JCM 3096 / KCTC 9072 / NBRC 15933 / NCIMB 10081 / Henssen B9)</name>
    <dbReference type="NCBI Taxonomy" id="471852"/>
    <lineage>
        <taxon>Bacteria</taxon>
        <taxon>Bacillati</taxon>
        <taxon>Actinomycetota</taxon>
        <taxon>Actinomycetes</taxon>
        <taxon>Streptosporangiales</taxon>
        <taxon>Thermomonosporaceae</taxon>
        <taxon>Thermomonospora</taxon>
    </lineage>
</organism>
<sequence>MQDQERAHQSPLIDLSGLTLNHLQKLDDGQGDSPFFAELREALALMSSVVSSAGFDSVMEPEHPHTAS</sequence>
<dbReference type="Proteomes" id="UP000001918">
    <property type="component" value="Chromosome"/>
</dbReference>
<dbReference type="HOGENOM" id="CLU_2792639_0_0_11"/>
<dbReference type="EMBL" id="CP001738">
    <property type="protein sequence ID" value="ACY96399.1"/>
    <property type="molecule type" value="Genomic_DNA"/>
</dbReference>
<dbReference type="AlphaFoldDB" id="D1A5N9"/>
<reference evidence="1 2" key="1">
    <citation type="journal article" date="2011" name="Stand. Genomic Sci.">
        <title>Complete genome sequence of Thermomonospora curvata type strain (B9).</title>
        <authorList>
            <person name="Chertkov O."/>
            <person name="Sikorski J."/>
            <person name="Nolan M."/>
            <person name="Lapidus A."/>
            <person name="Lucas S."/>
            <person name="Del Rio T.G."/>
            <person name="Tice H."/>
            <person name="Cheng J.F."/>
            <person name="Goodwin L."/>
            <person name="Pitluck S."/>
            <person name="Liolios K."/>
            <person name="Ivanova N."/>
            <person name="Mavromatis K."/>
            <person name="Mikhailova N."/>
            <person name="Ovchinnikova G."/>
            <person name="Pati A."/>
            <person name="Chen A."/>
            <person name="Palaniappan K."/>
            <person name="Djao O.D."/>
            <person name="Land M."/>
            <person name="Hauser L."/>
            <person name="Chang Y.J."/>
            <person name="Jeffries C.D."/>
            <person name="Brettin T."/>
            <person name="Han C."/>
            <person name="Detter J.C."/>
            <person name="Rohde M."/>
            <person name="Goker M."/>
            <person name="Woyke T."/>
            <person name="Bristow J."/>
            <person name="Eisen J.A."/>
            <person name="Markowitz V."/>
            <person name="Hugenholtz P."/>
            <person name="Klenk H.P."/>
            <person name="Kyrpides N.C."/>
        </authorList>
    </citation>
    <scope>NUCLEOTIDE SEQUENCE [LARGE SCALE GENOMIC DNA]</scope>
    <source>
        <strain evidence="2">ATCC 19995 / DSM 43183 / JCM 3096 / KCTC 9072 / NBRC 15933 / NCIMB 10081 / Henssen B9</strain>
    </source>
</reference>
<protein>
    <recommendedName>
        <fullName evidence="3">FXSXX-COOH protein</fullName>
    </recommendedName>
</protein>
<keyword evidence="2" id="KW-1185">Reference proteome</keyword>